<evidence type="ECO:0000313" key="9">
    <source>
        <dbReference type="Proteomes" id="UP000189580"/>
    </source>
</evidence>
<feature type="transmembrane region" description="Helical" evidence="7">
    <location>
        <begin position="366"/>
        <end position="385"/>
    </location>
</feature>
<protein>
    <submittedName>
        <fullName evidence="8">Uncharacterized protein</fullName>
    </submittedName>
</protein>
<evidence type="ECO:0000256" key="2">
    <source>
        <dbReference type="ARBA" id="ARBA00022448"/>
    </source>
</evidence>
<dbReference type="Pfam" id="PF03209">
    <property type="entry name" value="PUCC"/>
    <property type="match status" value="1"/>
</dbReference>
<feature type="transmembrane region" description="Helical" evidence="7">
    <location>
        <begin position="326"/>
        <end position="346"/>
    </location>
</feature>
<dbReference type="OrthoDB" id="28755at2759"/>
<dbReference type="EMBL" id="CP014501">
    <property type="protein sequence ID" value="ANB12769.1"/>
    <property type="molecule type" value="Genomic_DNA"/>
</dbReference>
<feature type="transmembrane region" description="Helical" evidence="7">
    <location>
        <begin position="6"/>
        <end position="28"/>
    </location>
</feature>
<dbReference type="PANTHER" id="PTHR19432:SF76">
    <property type="entry name" value="TRANSPORTER, PUTATIVE (EUROFUNG)-RELATED"/>
    <property type="match status" value="1"/>
</dbReference>
<dbReference type="RefSeq" id="XP_018735246.1">
    <property type="nucleotide sequence ID" value="XM_018877888.1"/>
</dbReference>
<keyword evidence="5 7" id="KW-0472">Membrane</keyword>
<dbReference type="GO" id="GO:0008506">
    <property type="term" value="F:sucrose:proton symporter activity"/>
    <property type="evidence" value="ECO:0007669"/>
    <property type="project" value="TreeGrafter"/>
</dbReference>
<evidence type="ECO:0000256" key="4">
    <source>
        <dbReference type="ARBA" id="ARBA00022989"/>
    </source>
</evidence>
<feature type="transmembrane region" description="Helical" evidence="7">
    <location>
        <begin position="152"/>
        <end position="172"/>
    </location>
</feature>
<dbReference type="AlphaFoldDB" id="A0A167DCR1"/>
<organism evidence="8 9">
    <name type="scientific">Sugiyamaella lignohabitans</name>
    <dbReference type="NCBI Taxonomy" id="796027"/>
    <lineage>
        <taxon>Eukaryota</taxon>
        <taxon>Fungi</taxon>
        <taxon>Dikarya</taxon>
        <taxon>Ascomycota</taxon>
        <taxon>Saccharomycotina</taxon>
        <taxon>Dipodascomycetes</taxon>
        <taxon>Dipodascales</taxon>
        <taxon>Trichomonascaceae</taxon>
        <taxon>Sugiyamaella</taxon>
    </lineage>
</organism>
<dbReference type="SUPFAM" id="SSF103473">
    <property type="entry name" value="MFS general substrate transporter"/>
    <property type="match status" value="1"/>
</dbReference>
<name>A0A167DCR1_9ASCO</name>
<evidence type="ECO:0000256" key="5">
    <source>
        <dbReference type="ARBA" id="ARBA00023136"/>
    </source>
</evidence>
<dbReference type="InterPro" id="IPR004896">
    <property type="entry name" value="PucC-rel"/>
</dbReference>
<proteinExistence type="predicted"/>
<dbReference type="PANTHER" id="PTHR19432">
    <property type="entry name" value="SUGAR TRANSPORTER"/>
    <property type="match status" value="1"/>
</dbReference>
<keyword evidence="9" id="KW-1185">Reference proteome</keyword>
<dbReference type="InterPro" id="IPR036259">
    <property type="entry name" value="MFS_trans_sf"/>
</dbReference>
<feature type="transmembrane region" description="Helical" evidence="7">
    <location>
        <begin position="284"/>
        <end position="305"/>
    </location>
</feature>
<dbReference type="Proteomes" id="UP000189580">
    <property type="component" value="Chromosome a"/>
</dbReference>
<dbReference type="GO" id="GO:0005886">
    <property type="term" value="C:plasma membrane"/>
    <property type="evidence" value="ECO:0007669"/>
    <property type="project" value="TreeGrafter"/>
</dbReference>
<evidence type="ECO:0000313" key="8">
    <source>
        <dbReference type="EMBL" id="ANB12769.1"/>
    </source>
</evidence>
<feature type="region of interest" description="Disordered" evidence="6">
    <location>
        <begin position="427"/>
        <end position="458"/>
    </location>
</feature>
<dbReference type="KEGG" id="slb:AWJ20_1039"/>
<keyword evidence="2" id="KW-0813">Transport</keyword>
<evidence type="ECO:0000256" key="6">
    <source>
        <dbReference type="SAM" id="MobiDB-lite"/>
    </source>
</evidence>
<keyword evidence="3 7" id="KW-0812">Transmembrane</keyword>
<dbReference type="Gene3D" id="1.20.1250.20">
    <property type="entry name" value="MFS general substrate transporter like domains"/>
    <property type="match status" value="1"/>
</dbReference>
<sequence>MTKSILSIVWIAGPISGLVMQPVIGVLSDNCTSQYGRRRPYMVVGSLMVSFGLVIMAWAKDIADLVFTGHAAKMVALVIATFAIFLTDFSINAVQACCRAIIVDTLPPESQELGNGWAGRMIAIGHLIGYFCGAIDLVSVTGGWLGDTQLKELVIISALALLITVSITSFAVTERVLLASNEGGDQSEDGQEDNGAFKSGSGASIKARLLVKSVLDVFITLRETIWKLPPTIALIFKVQLCAWYGWFGFLFYSSTWVGEVYFGHVGHDDLDTTDPVGDMARQGATALVVFSFVSLASSLIFPELIGKSSSVVPMIRRHSSPSLNTSTSRIVVLFYSLLSLLLVPVKLVLESGQKVFETFNIELPDLWFAAHIVYAIATFSSAFVVNVKQATCVVALCGFSWAITTWAPFALLGEEILQFDGSKSVLPVSEDSDTEPLPEDNLIGGESSTNPAFPKGSKDSDSAQAGVYLGIHNVAITVPQLVATFVSFLIFSFAQTTATETSLKTRSGATVEDGPGDGGLAIARTLQVGSLTALLAAYYTRRYKKARAASRDI</sequence>
<feature type="transmembrane region" description="Helical" evidence="7">
    <location>
        <begin position="232"/>
        <end position="252"/>
    </location>
</feature>
<keyword evidence="4 7" id="KW-1133">Transmembrane helix</keyword>
<dbReference type="GeneID" id="30032797"/>
<evidence type="ECO:0000256" key="3">
    <source>
        <dbReference type="ARBA" id="ARBA00022692"/>
    </source>
</evidence>
<feature type="transmembrane region" description="Helical" evidence="7">
    <location>
        <begin position="65"/>
        <end position="86"/>
    </location>
</feature>
<evidence type="ECO:0000256" key="7">
    <source>
        <dbReference type="SAM" id="Phobius"/>
    </source>
</evidence>
<reference evidence="8 9" key="1">
    <citation type="submission" date="2016-02" db="EMBL/GenBank/DDBJ databases">
        <title>Complete genome sequence and transcriptome regulation of the pentose utilising yeast Sugiyamaella lignohabitans.</title>
        <authorList>
            <person name="Bellasio M."/>
            <person name="Peymann A."/>
            <person name="Valli M."/>
            <person name="Sipitzky M."/>
            <person name="Graf A."/>
            <person name="Sauer M."/>
            <person name="Marx H."/>
            <person name="Mattanovich D."/>
        </authorList>
    </citation>
    <scope>NUCLEOTIDE SEQUENCE [LARGE SCALE GENOMIC DNA]</scope>
    <source>
        <strain evidence="8 9">CBS 10342</strain>
    </source>
</reference>
<accession>A0A167DCR1</accession>
<gene>
    <name evidence="8" type="ORF">AWJ20_1039</name>
</gene>
<evidence type="ECO:0000256" key="1">
    <source>
        <dbReference type="ARBA" id="ARBA00004141"/>
    </source>
</evidence>
<feature type="transmembrane region" description="Helical" evidence="7">
    <location>
        <begin position="40"/>
        <end position="59"/>
    </location>
</feature>
<comment type="subcellular location">
    <subcellularLocation>
        <location evidence="1">Membrane</location>
        <topology evidence="1">Multi-pass membrane protein</topology>
    </subcellularLocation>
</comment>
<feature type="transmembrane region" description="Helical" evidence="7">
    <location>
        <begin position="392"/>
        <end position="412"/>
    </location>
</feature>
<feature type="transmembrane region" description="Helical" evidence="7">
    <location>
        <begin position="127"/>
        <end position="146"/>
    </location>
</feature>